<evidence type="ECO:0000313" key="2">
    <source>
        <dbReference type="Proteomes" id="UP000039865"/>
    </source>
</evidence>
<accession>A0A078A5R7</accession>
<dbReference type="Proteomes" id="UP000039865">
    <property type="component" value="Unassembled WGS sequence"/>
</dbReference>
<gene>
    <name evidence="1" type="primary">Contig9030.g9659</name>
    <name evidence="1" type="ORF">STYLEM_6553</name>
</gene>
<dbReference type="AlphaFoldDB" id="A0A078A5R7"/>
<protein>
    <submittedName>
        <fullName evidence="1">Uncharacterized protein</fullName>
    </submittedName>
</protein>
<organism evidence="1 2">
    <name type="scientific">Stylonychia lemnae</name>
    <name type="common">Ciliate</name>
    <dbReference type="NCBI Taxonomy" id="5949"/>
    <lineage>
        <taxon>Eukaryota</taxon>
        <taxon>Sar</taxon>
        <taxon>Alveolata</taxon>
        <taxon>Ciliophora</taxon>
        <taxon>Intramacronucleata</taxon>
        <taxon>Spirotrichea</taxon>
        <taxon>Stichotrichia</taxon>
        <taxon>Sporadotrichida</taxon>
        <taxon>Oxytrichidae</taxon>
        <taxon>Stylonychinae</taxon>
        <taxon>Stylonychia</taxon>
    </lineage>
</organism>
<keyword evidence="2" id="KW-1185">Reference proteome</keyword>
<evidence type="ECO:0000313" key="1">
    <source>
        <dbReference type="EMBL" id="CDW77590.1"/>
    </source>
</evidence>
<name>A0A078A5R7_STYLE</name>
<dbReference type="EMBL" id="CCKQ01006291">
    <property type="protein sequence ID" value="CDW77590.1"/>
    <property type="molecule type" value="Genomic_DNA"/>
</dbReference>
<proteinExistence type="predicted"/>
<sequence length="301" mass="34769">MNWQSNWKVHDSAFGINNCSEEPNKYQSGILFGFLESYNYEYSSYAVLGSQNSDLQQLAWTMAYIDISNEFNVQLISDNQSDRPTISNYQAGTFNLDDLNRTFYQSFDFNINTQMQIKIGGNFTQVIEFYYEDGLKSKNLELIVGGQNCSDIFAEYTLYESNDTLSNLAYLKILNGQLVFKSEQFGIASDTRQLYFAVQNNARNFTQAITVYIKRLCEPLIQNVTDSIKFDYLNSQDSGNLLFLPKVVIPANFTPKCSVSNKIDTNNHKGYKYMHIKWLLYSQHSKLNKLYNRFGLKGKDY</sequence>
<dbReference type="InParanoid" id="A0A078A5R7"/>
<reference evidence="1 2" key="1">
    <citation type="submission" date="2014-06" db="EMBL/GenBank/DDBJ databases">
        <authorList>
            <person name="Swart Estienne"/>
        </authorList>
    </citation>
    <scope>NUCLEOTIDE SEQUENCE [LARGE SCALE GENOMIC DNA]</scope>
    <source>
        <strain evidence="1 2">130c</strain>
    </source>
</reference>